<dbReference type="OrthoDB" id="3173428at2"/>
<dbReference type="AlphaFoldDB" id="A0A1H4VTJ8"/>
<accession>A0A1H4VTJ8</accession>
<dbReference type="EMBL" id="FNSV01000005">
    <property type="protein sequence ID" value="SEC84442.1"/>
    <property type="molecule type" value="Genomic_DNA"/>
</dbReference>
<keyword evidence="3" id="KW-1185">Reference proteome</keyword>
<dbReference type="PANTHER" id="PTHR22642:SF2">
    <property type="entry name" value="PROTEIN LONG AFTER FAR-RED 3"/>
    <property type="match status" value="1"/>
</dbReference>
<protein>
    <recommendedName>
        <fullName evidence="1">Amidohydrolase 3 domain-containing protein</fullName>
    </recommendedName>
</protein>
<dbReference type="Gene3D" id="2.30.40.10">
    <property type="entry name" value="Urease, subunit C, domain 1"/>
    <property type="match status" value="1"/>
</dbReference>
<reference evidence="3" key="1">
    <citation type="submission" date="2016-10" db="EMBL/GenBank/DDBJ databases">
        <authorList>
            <person name="Varghese N."/>
            <person name="Submissions S."/>
        </authorList>
    </citation>
    <scope>NUCLEOTIDE SEQUENCE [LARGE SCALE GENOMIC DNA]</scope>
    <source>
        <strain evidence="3">DSM 44498</strain>
    </source>
</reference>
<dbReference type="SUPFAM" id="SSF51556">
    <property type="entry name" value="Metallo-dependent hydrolases"/>
    <property type="match status" value="1"/>
</dbReference>
<dbReference type="PANTHER" id="PTHR22642">
    <property type="entry name" value="IMIDAZOLONEPROPIONASE"/>
    <property type="match status" value="1"/>
</dbReference>
<feature type="domain" description="Amidohydrolase 3" evidence="1">
    <location>
        <begin position="51"/>
        <end position="529"/>
    </location>
</feature>
<evidence type="ECO:0000313" key="2">
    <source>
        <dbReference type="EMBL" id="SEC84442.1"/>
    </source>
</evidence>
<dbReference type="Gene3D" id="3.10.310.70">
    <property type="match status" value="1"/>
</dbReference>
<name>A0A1H4VTJ8_9NOCA</name>
<dbReference type="InterPro" id="IPR011059">
    <property type="entry name" value="Metal-dep_hydrolase_composite"/>
</dbReference>
<evidence type="ECO:0000259" key="1">
    <source>
        <dbReference type="Pfam" id="PF07969"/>
    </source>
</evidence>
<dbReference type="Proteomes" id="UP000183561">
    <property type="component" value="Unassembled WGS sequence"/>
</dbReference>
<dbReference type="InterPro" id="IPR032466">
    <property type="entry name" value="Metal_Hydrolase"/>
</dbReference>
<dbReference type="SUPFAM" id="SSF51338">
    <property type="entry name" value="Composite domain of metallo-dependent hydrolases"/>
    <property type="match status" value="1"/>
</dbReference>
<organism evidence="2 3">
    <name type="scientific">Rhodococcus koreensis</name>
    <dbReference type="NCBI Taxonomy" id="99653"/>
    <lineage>
        <taxon>Bacteria</taxon>
        <taxon>Bacillati</taxon>
        <taxon>Actinomycetota</taxon>
        <taxon>Actinomycetes</taxon>
        <taxon>Mycobacteriales</taxon>
        <taxon>Nocardiaceae</taxon>
        <taxon>Rhodococcus</taxon>
    </lineage>
</organism>
<dbReference type="InterPro" id="IPR013108">
    <property type="entry name" value="Amidohydro_3"/>
</dbReference>
<dbReference type="InterPro" id="IPR033932">
    <property type="entry name" value="YtcJ-like"/>
</dbReference>
<dbReference type="CDD" id="cd01300">
    <property type="entry name" value="YtcJ_like"/>
    <property type="match status" value="1"/>
</dbReference>
<dbReference type="Gene3D" id="3.20.20.140">
    <property type="entry name" value="Metal-dependent hydrolases"/>
    <property type="match status" value="1"/>
</dbReference>
<evidence type="ECO:0000313" key="3">
    <source>
        <dbReference type="Proteomes" id="UP000183561"/>
    </source>
</evidence>
<dbReference type="GO" id="GO:0016810">
    <property type="term" value="F:hydrolase activity, acting on carbon-nitrogen (but not peptide) bonds"/>
    <property type="evidence" value="ECO:0007669"/>
    <property type="project" value="InterPro"/>
</dbReference>
<dbReference type="Pfam" id="PF07969">
    <property type="entry name" value="Amidohydro_3"/>
    <property type="match status" value="1"/>
</dbReference>
<sequence>MSRTLLTADAIHTQDPSSPTVEALVIADDRVLATGTRKDMADCAGIGARRVDLPGATVIPGLIESHIHPTYAGLTDGWADCRTPPCRSIADIQQALRASAGGSGWIRGWGYDDTQIAEGRHPTRTDLDAVSIDRPVIVLHICGHFAVANTAALAAAGIDESTVPMDDPLFPRGDDGRLTGMAWEIDAVSRLTAAVPALTEQEVNGALLRSLLSARARGITTIHDLGVGLSAGEQELAAYRSLDVSGELPVHVVGFLRGDLALQAVDDRGVTFEHAPAAGAHFRLAGAKFWADGSIQGLSAALRAPYACDPAHHGDLLYPQEQLDEMILRVHRAGGQVAVHANGDAAVGAAITSLRRAQATDGRVGRHRIEHCQVSAPSDLAAIRDAELGVSFFVNHVFYWGDRHRDRFLGAERAADMDPLACADELGLRFGLHSDCPITPMDPLATIRTAVTRMTRGGTVLGGNQRIGVDRAIRAMTVDSAYLVHDETRVGTLTAGRRADLVALDGSLGDLGDGTVDTPRPAMVMIDGEAADMHPARV</sequence>
<dbReference type="RefSeq" id="WP_072942475.1">
    <property type="nucleotide sequence ID" value="NZ_FNSV01000005.1"/>
</dbReference>
<proteinExistence type="predicted"/>
<gene>
    <name evidence="2" type="ORF">SAMN04490239_5685</name>
</gene>